<protein>
    <submittedName>
        <fullName evidence="1">Uncharacterized protein</fullName>
    </submittedName>
</protein>
<reference evidence="1 2" key="1">
    <citation type="submission" date="2018-03" db="EMBL/GenBank/DDBJ databases">
        <title>Rhodobacter blasticus.</title>
        <authorList>
            <person name="Meyer T.E."/>
            <person name="Miller S."/>
            <person name="Lodha T."/>
            <person name="Gandham S."/>
            <person name="Chintalapati S."/>
            <person name="Chintalapati V.R."/>
        </authorList>
    </citation>
    <scope>NUCLEOTIDE SEQUENCE [LARGE SCALE GENOMIC DNA]</scope>
    <source>
        <strain evidence="1 2">DSM 2131</strain>
    </source>
</reference>
<accession>A0A2T4J549</accession>
<name>A0A2T4J549_FUSBL</name>
<dbReference type="EMBL" id="PZKE01000021">
    <property type="protein sequence ID" value="PTE12995.1"/>
    <property type="molecule type" value="Genomic_DNA"/>
</dbReference>
<dbReference type="AlphaFoldDB" id="A0A2T4J549"/>
<proteinExistence type="predicted"/>
<gene>
    <name evidence="1" type="ORF">C5F44_15580</name>
</gene>
<organism evidence="1 2">
    <name type="scientific">Fuscovulum blasticum DSM 2131</name>
    <dbReference type="NCBI Taxonomy" id="1188250"/>
    <lineage>
        <taxon>Bacteria</taxon>
        <taxon>Pseudomonadati</taxon>
        <taxon>Pseudomonadota</taxon>
        <taxon>Alphaproteobacteria</taxon>
        <taxon>Rhodobacterales</taxon>
        <taxon>Paracoccaceae</taxon>
        <taxon>Pseudogemmobacter</taxon>
    </lineage>
</organism>
<comment type="caution">
    <text evidence="1">The sequence shown here is derived from an EMBL/GenBank/DDBJ whole genome shotgun (WGS) entry which is preliminary data.</text>
</comment>
<evidence type="ECO:0000313" key="1">
    <source>
        <dbReference type="EMBL" id="PTE12995.1"/>
    </source>
</evidence>
<keyword evidence="2" id="KW-1185">Reference proteome</keyword>
<evidence type="ECO:0000313" key="2">
    <source>
        <dbReference type="Proteomes" id="UP000241362"/>
    </source>
</evidence>
<dbReference type="Proteomes" id="UP000241362">
    <property type="component" value="Unassembled WGS sequence"/>
</dbReference>
<sequence>MLVRMILLLGLALVLFAGGAAGLQMLDAHKIDPVAWLNRVVASSPPAEDGPALVPGKAGAPATPVPLTEQNWLISPGGGLVDRATVAAYLRQDRLVETRIARLTRRAPLADLLQPGEKLPAPVYRQAFADIRAQALAERDCAALMAAFATRCEMVSAGVVDESLDAAGETAEFQIVLTYTQALDPATMPDLATVVLREDRLTLDAAAPAEARDDSRLLAGFLQGAMDECRPDSATRPQCRILSFDVTRDEAGQTKARFHIAWLGPLPAGLYAAPPLN</sequence>